<dbReference type="InterPro" id="IPR016032">
    <property type="entry name" value="Sig_transdc_resp-reg_C-effctor"/>
</dbReference>
<proteinExistence type="predicted"/>
<dbReference type="InterPro" id="IPR036388">
    <property type="entry name" value="WH-like_DNA-bd_sf"/>
</dbReference>
<evidence type="ECO:0000313" key="3">
    <source>
        <dbReference type="EMBL" id="QKJ59603.1"/>
    </source>
</evidence>
<reference evidence="4" key="1">
    <citation type="submission" date="2020-03" db="EMBL/GenBank/DDBJ databases">
        <title>Genome sequences of seven Enterobacteriaceae strains isolated from Canadian wastewater treatment facilities.</title>
        <authorList>
            <person name="Huang H."/>
            <person name="Chmara J.T."/>
            <person name="Duceppe M.-O."/>
        </authorList>
    </citation>
    <scope>NUCLEOTIDE SEQUENCE [LARGE SCALE GENOMIC DNA]</scope>
    <source>
        <strain evidence="4">Biosolid 3</strain>
    </source>
</reference>
<feature type="domain" description="HTH luxR-type" evidence="2">
    <location>
        <begin position="116"/>
        <end position="181"/>
    </location>
</feature>
<name>A0AAE7EJH0_SERFO</name>
<dbReference type="InterPro" id="IPR000792">
    <property type="entry name" value="Tscrpt_reg_LuxR_C"/>
</dbReference>
<dbReference type="PRINTS" id="PR00038">
    <property type="entry name" value="HTHLUXR"/>
</dbReference>
<dbReference type="Pfam" id="PF00196">
    <property type="entry name" value="GerE"/>
    <property type="match status" value="1"/>
</dbReference>
<dbReference type="Gene3D" id="1.10.10.10">
    <property type="entry name" value="Winged helix-like DNA-binding domain superfamily/Winged helix DNA-binding domain"/>
    <property type="match status" value="1"/>
</dbReference>
<evidence type="ECO:0000259" key="2">
    <source>
        <dbReference type="PROSITE" id="PS50043"/>
    </source>
</evidence>
<dbReference type="Proteomes" id="UP000503464">
    <property type="component" value="Chromosome"/>
</dbReference>
<dbReference type="RefSeq" id="WP_158006217.1">
    <property type="nucleotide sequence ID" value="NZ_CAMKUK010000004.1"/>
</dbReference>
<dbReference type="GO" id="GO:0003677">
    <property type="term" value="F:DNA binding"/>
    <property type="evidence" value="ECO:0007669"/>
    <property type="project" value="UniProtKB-KW"/>
</dbReference>
<dbReference type="SMART" id="SM00421">
    <property type="entry name" value="HTH_LUXR"/>
    <property type="match status" value="1"/>
</dbReference>
<dbReference type="SUPFAM" id="SSF46894">
    <property type="entry name" value="C-terminal effector domain of the bipartite response regulators"/>
    <property type="match status" value="1"/>
</dbReference>
<dbReference type="EMBL" id="CP054160">
    <property type="protein sequence ID" value="QKJ59603.1"/>
    <property type="molecule type" value="Genomic_DNA"/>
</dbReference>
<dbReference type="CDD" id="cd06170">
    <property type="entry name" value="LuxR_C_like"/>
    <property type="match status" value="1"/>
</dbReference>
<accession>A0AAE7EJH0</accession>
<organism evidence="3 4">
    <name type="scientific">Serratia fonticola</name>
    <dbReference type="NCBI Taxonomy" id="47917"/>
    <lineage>
        <taxon>Bacteria</taxon>
        <taxon>Pseudomonadati</taxon>
        <taxon>Pseudomonadota</taxon>
        <taxon>Gammaproteobacteria</taxon>
        <taxon>Enterobacterales</taxon>
        <taxon>Yersiniaceae</taxon>
        <taxon>Serratia</taxon>
    </lineage>
</organism>
<keyword evidence="1" id="KW-0238">DNA-binding</keyword>
<dbReference type="AlphaFoldDB" id="A0AAE7EJH0"/>
<evidence type="ECO:0000256" key="1">
    <source>
        <dbReference type="ARBA" id="ARBA00023125"/>
    </source>
</evidence>
<protein>
    <submittedName>
        <fullName evidence="3">Helix-turn-helix transcriptional regulator</fullName>
    </submittedName>
</protein>
<dbReference type="GO" id="GO:0006355">
    <property type="term" value="P:regulation of DNA-templated transcription"/>
    <property type="evidence" value="ECO:0007669"/>
    <property type="project" value="InterPro"/>
</dbReference>
<gene>
    <name evidence="3" type="ORF">G9399_16350</name>
</gene>
<sequence length="206" mass="23715">MNINVLISNDNKFFTQGLTYLLRQYFNEKDILVDVDETLDANVHYYLAFIGVNNLSQYLYARKMVISEAIFIIQPEVELISNRSGRTMKMLQSKQSISSFLQQIDEVYLTPQRLSQISLPLSLTLREKAVLHYYSIGYTNIEIGKVLGINQKTVSGHKIKAMNKLNFKHKGEFRRWLIGADLPLDALSRKSEVKRLSDDHLSAVKL</sequence>
<evidence type="ECO:0000313" key="4">
    <source>
        <dbReference type="Proteomes" id="UP000503464"/>
    </source>
</evidence>
<dbReference type="PROSITE" id="PS50043">
    <property type="entry name" value="HTH_LUXR_2"/>
    <property type="match status" value="1"/>
</dbReference>